<evidence type="ECO:0000313" key="4">
    <source>
        <dbReference type="EMBL" id="KJZ76836.1"/>
    </source>
</evidence>
<sequence>MIQAGFPKRVVGAFGAALFLLTVLMFFKGPSKVAIGRRWSENYSILNEINNATLGFEKLLVVGLPSRTDRRDGMILQAALSDMEIGFVDGVTEPQVEEKAIPKIENADHIHGPNLGSWRGHMNAIQQVVWQNLSSALIFEDDIDWDIRLRQQLRDFALSAHALTQPLRTSADRFADPTYPGDPNGDAPPVTVADFSFDKLPQTFAPTKSPYGDDWDVLWIGHCGMHFPFQDNAIPKGRVIHLNDNTVPEREHLWTLNVPFTLKEQYPEHTRAIHHVQEGVCSLGYAVSRSGARKLLRHLGLREPTDPFDILLRFFCEGVQGMPQQPRCLTIQPSLFHHHRPVGPNKEASDIGNHGDGFRTKAQTDMVRWSVRLNAEALLNGTANYTDQYPDTQ</sequence>
<dbReference type="OrthoDB" id="47375at2759"/>
<evidence type="ECO:0000256" key="3">
    <source>
        <dbReference type="ARBA" id="ARBA00022679"/>
    </source>
</evidence>
<dbReference type="Proteomes" id="UP000054481">
    <property type="component" value="Unassembled WGS sequence"/>
</dbReference>
<keyword evidence="5" id="KW-1185">Reference proteome</keyword>
<reference evidence="4 5" key="1">
    <citation type="journal article" date="2014" name="Genome Biol. Evol.">
        <title>Comparative genomics and transcriptomics analyses reveal divergent lifestyle features of nematode endoparasitic fungus Hirsutella minnesotensis.</title>
        <authorList>
            <person name="Lai Y."/>
            <person name="Liu K."/>
            <person name="Zhang X."/>
            <person name="Zhang X."/>
            <person name="Li K."/>
            <person name="Wang N."/>
            <person name="Shu C."/>
            <person name="Wu Y."/>
            <person name="Wang C."/>
            <person name="Bushley K.E."/>
            <person name="Xiang M."/>
            <person name="Liu X."/>
        </authorList>
    </citation>
    <scope>NUCLEOTIDE SEQUENCE [LARGE SCALE GENOMIC DNA]</scope>
    <source>
        <strain evidence="4 5">3608</strain>
    </source>
</reference>
<dbReference type="EMBL" id="KQ030509">
    <property type="protein sequence ID" value="KJZ76836.1"/>
    <property type="molecule type" value="Genomic_DNA"/>
</dbReference>
<gene>
    <name evidence="4" type="ORF">HIM_03713</name>
</gene>
<dbReference type="GO" id="GO:0016740">
    <property type="term" value="F:transferase activity"/>
    <property type="evidence" value="ECO:0007669"/>
    <property type="project" value="UniProtKB-KW"/>
</dbReference>
<organism evidence="4 5">
    <name type="scientific">Hirsutella minnesotensis 3608</name>
    <dbReference type="NCBI Taxonomy" id="1043627"/>
    <lineage>
        <taxon>Eukaryota</taxon>
        <taxon>Fungi</taxon>
        <taxon>Dikarya</taxon>
        <taxon>Ascomycota</taxon>
        <taxon>Pezizomycotina</taxon>
        <taxon>Sordariomycetes</taxon>
        <taxon>Hypocreomycetidae</taxon>
        <taxon>Hypocreales</taxon>
        <taxon>Ophiocordycipitaceae</taxon>
        <taxon>Hirsutella</taxon>
    </lineage>
</organism>
<keyword evidence="2" id="KW-0328">Glycosyltransferase</keyword>
<evidence type="ECO:0000256" key="2">
    <source>
        <dbReference type="ARBA" id="ARBA00022676"/>
    </source>
</evidence>
<dbReference type="AlphaFoldDB" id="A0A0F7ZM03"/>
<evidence type="ECO:0008006" key="6">
    <source>
        <dbReference type="Google" id="ProtNLM"/>
    </source>
</evidence>
<comment type="similarity">
    <text evidence="1">Belongs to the glycosyltransferase 25 family.</text>
</comment>
<dbReference type="PANTHER" id="PTHR10730">
    <property type="entry name" value="PROCOLLAGEN-LYSINE,2-OXOGLUTARATE 5-DIOXYGENASE/GLYCOSYLTRANSFERASE 25 FAMILY MEMBER"/>
    <property type="match status" value="1"/>
</dbReference>
<evidence type="ECO:0000313" key="5">
    <source>
        <dbReference type="Proteomes" id="UP000054481"/>
    </source>
</evidence>
<protein>
    <recommendedName>
        <fullName evidence="6">Glycosyltransferase family 25 protein</fullName>
    </recommendedName>
</protein>
<dbReference type="CDD" id="cd06532">
    <property type="entry name" value="Glyco_transf_25"/>
    <property type="match status" value="1"/>
</dbReference>
<dbReference type="InterPro" id="IPR050757">
    <property type="entry name" value="Collagen_mod_GT25"/>
</dbReference>
<evidence type="ECO:0000256" key="1">
    <source>
        <dbReference type="ARBA" id="ARBA00006721"/>
    </source>
</evidence>
<keyword evidence="3" id="KW-0808">Transferase</keyword>
<name>A0A0F7ZM03_9HYPO</name>
<dbReference type="PANTHER" id="PTHR10730:SF53">
    <property type="entry name" value="GLYCOSYLTRANSFERASE 25 FAMILY MEMBER"/>
    <property type="match status" value="1"/>
</dbReference>
<accession>A0A0F7ZM03</accession>
<proteinExistence type="inferred from homology"/>
<dbReference type="InterPro" id="IPR002654">
    <property type="entry name" value="Glyco_trans_25"/>
</dbReference>